<accession>A0AAD7K4C0</accession>
<proteinExistence type="predicted"/>
<evidence type="ECO:0000313" key="1">
    <source>
        <dbReference type="EMBL" id="KAJ7775475.1"/>
    </source>
</evidence>
<protein>
    <recommendedName>
        <fullName evidence="3">Amidase</fullName>
    </recommendedName>
</protein>
<dbReference type="AlphaFoldDB" id="A0AAD7K4C0"/>
<organism evidence="1 2">
    <name type="scientific">Mycena metata</name>
    <dbReference type="NCBI Taxonomy" id="1033252"/>
    <lineage>
        <taxon>Eukaryota</taxon>
        <taxon>Fungi</taxon>
        <taxon>Dikarya</taxon>
        <taxon>Basidiomycota</taxon>
        <taxon>Agaricomycotina</taxon>
        <taxon>Agaricomycetes</taxon>
        <taxon>Agaricomycetidae</taxon>
        <taxon>Agaricales</taxon>
        <taxon>Marasmiineae</taxon>
        <taxon>Mycenaceae</taxon>
        <taxon>Mycena</taxon>
    </lineage>
</organism>
<evidence type="ECO:0000313" key="2">
    <source>
        <dbReference type="Proteomes" id="UP001215598"/>
    </source>
</evidence>
<name>A0AAD7K4C0_9AGAR</name>
<comment type="caution">
    <text evidence="1">The sequence shown here is derived from an EMBL/GenBank/DDBJ whole genome shotgun (WGS) entry which is preliminary data.</text>
</comment>
<feature type="non-terminal residue" evidence="1">
    <location>
        <position position="62"/>
    </location>
</feature>
<evidence type="ECO:0008006" key="3">
    <source>
        <dbReference type="Google" id="ProtNLM"/>
    </source>
</evidence>
<gene>
    <name evidence="1" type="ORF">B0H16DRAFT_1205904</name>
</gene>
<sequence length="62" mass="6905">FRQKYYNLQSVDVVLCPVGPEPAPPLGTAKYWGWMWNLVDYSAAVFPTGLTFDPALDQKNAG</sequence>
<dbReference type="InterPro" id="IPR036928">
    <property type="entry name" value="AS_sf"/>
</dbReference>
<dbReference type="EMBL" id="JARKIB010000010">
    <property type="protein sequence ID" value="KAJ7775475.1"/>
    <property type="molecule type" value="Genomic_DNA"/>
</dbReference>
<dbReference type="Gene3D" id="3.90.1300.10">
    <property type="entry name" value="Amidase signature (AS) domain"/>
    <property type="match status" value="1"/>
</dbReference>
<keyword evidence="2" id="KW-1185">Reference proteome</keyword>
<feature type="non-terminal residue" evidence="1">
    <location>
        <position position="1"/>
    </location>
</feature>
<dbReference type="SUPFAM" id="SSF75304">
    <property type="entry name" value="Amidase signature (AS) enzymes"/>
    <property type="match status" value="1"/>
</dbReference>
<dbReference type="Proteomes" id="UP001215598">
    <property type="component" value="Unassembled WGS sequence"/>
</dbReference>
<reference evidence="1" key="1">
    <citation type="submission" date="2023-03" db="EMBL/GenBank/DDBJ databases">
        <title>Massive genome expansion in bonnet fungi (Mycena s.s.) driven by repeated elements and novel gene families across ecological guilds.</title>
        <authorList>
            <consortium name="Lawrence Berkeley National Laboratory"/>
            <person name="Harder C.B."/>
            <person name="Miyauchi S."/>
            <person name="Viragh M."/>
            <person name="Kuo A."/>
            <person name="Thoen E."/>
            <person name="Andreopoulos B."/>
            <person name="Lu D."/>
            <person name="Skrede I."/>
            <person name="Drula E."/>
            <person name="Henrissat B."/>
            <person name="Morin E."/>
            <person name="Kohler A."/>
            <person name="Barry K."/>
            <person name="LaButti K."/>
            <person name="Morin E."/>
            <person name="Salamov A."/>
            <person name="Lipzen A."/>
            <person name="Mereny Z."/>
            <person name="Hegedus B."/>
            <person name="Baldrian P."/>
            <person name="Stursova M."/>
            <person name="Weitz H."/>
            <person name="Taylor A."/>
            <person name="Grigoriev I.V."/>
            <person name="Nagy L.G."/>
            <person name="Martin F."/>
            <person name="Kauserud H."/>
        </authorList>
    </citation>
    <scope>NUCLEOTIDE SEQUENCE</scope>
    <source>
        <strain evidence="1">CBHHK182m</strain>
    </source>
</reference>